<evidence type="ECO:0000313" key="2">
    <source>
        <dbReference type="EMBL" id="POG73664.1"/>
    </source>
</evidence>
<protein>
    <submittedName>
        <fullName evidence="2">Uncharacterized protein</fullName>
    </submittedName>
</protein>
<name>A0A2P4Q7P9_RHIID</name>
<proteinExistence type="predicted"/>
<feature type="non-terminal residue" evidence="2">
    <location>
        <position position="1"/>
    </location>
</feature>
<dbReference type="VEuPathDB" id="FungiDB:RhiirFUN_022231"/>
<accession>A0A2P4Q7P9</accession>
<keyword evidence="3" id="KW-1185">Reference proteome</keyword>
<dbReference type="AlphaFoldDB" id="A0A2P4Q7P9"/>
<evidence type="ECO:0000256" key="1">
    <source>
        <dbReference type="SAM" id="MobiDB-lite"/>
    </source>
</evidence>
<reference evidence="2 3" key="2">
    <citation type="journal article" date="2018" name="New Phytol.">
        <title>High intraspecific genome diversity in the model arbuscular mycorrhizal symbiont Rhizophagus irregularis.</title>
        <authorList>
            <person name="Chen E.C.H."/>
            <person name="Morin E."/>
            <person name="Beaudet D."/>
            <person name="Noel J."/>
            <person name="Yildirir G."/>
            <person name="Ndikumana S."/>
            <person name="Charron P."/>
            <person name="St-Onge C."/>
            <person name="Giorgi J."/>
            <person name="Kruger M."/>
            <person name="Marton T."/>
            <person name="Ropars J."/>
            <person name="Grigoriev I.V."/>
            <person name="Hainaut M."/>
            <person name="Henrissat B."/>
            <person name="Roux C."/>
            <person name="Martin F."/>
            <person name="Corradi N."/>
        </authorList>
    </citation>
    <scope>NUCLEOTIDE SEQUENCE [LARGE SCALE GENOMIC DNA]</scope>
    <source>
        <strain evidence="2 3">DAOM 197198</strain>
    </source>
</reference>
<gene>
    <name evidence="2" type="ORF">GLOIN_2v1584803</name>
</gene>
<reference evidence="2 3" key="1">
    <citation type="journal article" date="2013" name="Proc. Natl. Acad. Sci. U.S.A.">
        <title>Genome of an arbuscular mycorrhizal fungus provides insight into the oldest plant symbiosis.</title>
        <authorList>
            <person name="Tisserant E."/>
            <person name="Malbreil M."/>
            <person name="Kuo A."/>
            <person name="Kohler A."/>
            <person name="Symeonidi A."/>
            <person name="Balestrini R."/>
            <person name="Charron P."/>
            <person name="Duensing N."/>
            <person name="Frei Dit Frey N."/>
            <person name="Gianinazzi-Pearson V."/>
            <person name="Gilbert L.B."/>
            <person name="Handa Y."/>
            <person name="Herr J.R."/>
            <person name="Hijri M."/>
            <person name="Koul R."/>
            <person name="Kawaguchi M."/>
            <person name="Krajinski F."/>
            <person name="Lammers P.J."/>
            <person name="Masclaux F.G."/>
            <person name="Murat C."/>
            <person name="Morin E."/>
            <person name="Ndikumana S."/>
            <person name="Pagni M."/>
            <person name="Petitpierre D."/>
            <person name="Requena N."/>
            <person name="Rosikiewicz P."/>
            <person name="Riley R."/>
            <person name="Saito K."/>
            <person name="San Clemente H."/>
            <person name="Shapiro H."/>
            <person name="van Tuinen D."/>
            <person name="Becard G."/>
            <person name="Bonfante P."/>
            <person name="Paszkowski U."/>
            <person name="Shachar-Hill Y.Y."/>
            <person name="Tuskan G.A."/>
            <person name="Young P.W."/>
            <person name="Sanders I.R."/>
            <person name="Henrissat B."/>
            <person name="Rensing S.A."/>
            <person name="Grigoriev I.V."/>
            <person name="Corradi N."/>
            <person name="Roux C."/>
            <person name="Martin F."/>
        </authorList>
    </citation>
    <scope>NUCLEOTIDE SEQUENCE [LARGE SCALE GENOMIC DNA]</scope>
    <source>
        <strain evidence="2 3">DAOM 197198</strain>
    </source>
</reference>
<comment type="caution">
    <text evidence="2">The sequence shown here is derived from an EMBL/GenBank/DDBJ whole genome shotgun (WGS) entry which is preliminary data.</text>
</comment>
<dbReference type="EMBL" id="AUPC02000081">
    <property type="protein sequence ID" value="POG73664.1"/>
    <property type="molecule type" value="Genomic_DNA"/>
</dbReference>
<dbReference type="VEuPathDB" id="FungiDB:RhiirFUN_022230"/>
<sequence>GWSANVDLIPILTTQYVSKYASEAEPRSLGSLAFSEVLDKAHRNDDPNDPAVKPFQSCSFTQSENVIFRRKKLMSHLYKDIVIDLPNLRNFHCSNWISNINYYVHLPFEMVRYRDLLSLTENHTLSWIDLYNQHLVEINDDSNDLIGPAVDDIQEEAYELRTDWMLLAEMMANRQTQITTGLTKVCCDILKLKRQKASSSRQLVTTKISYYHLRDGRSIRSDWELLMTRIPENIPGSERKTSDATNVLTTWEEVDKINLNKLRLLNQPVAKIHGVHTGGSEASKAGSETAKRIETEI</sequence>
<feature type="region of interest" description="Disordered" evidence="1">
    <location>
        <begin position="276"/>
        <end position="297"/>
    </location>
</feature>
<evidence type="ECO:0000313" key="3">
    <source>
        <dbReference type="Proteomes" id="UP000018888"/>
    </source>
</evidence>
<dbReference type="Proteomes" id="UP000018888">
    <property type="component" value="Unassembled WGS sequence"/>
</dbReference>
<organism evidence="2 3">
    <name type="scientific">Rhizophagus irregularis (strain DAOM 181602 / DAOM 197198 / MUCL 43194)</name>
    <name type="common">Arbuscular mycorrhizal fungus</name>
    <name type="synonym">Glomus intraradices</name>
    <dbReference type="NCBI Taxonomy" id="747089"/>
    <lineage>
        <taxon>Eukaryota</taxon>
        <taxon>Fungi</taxon>
        <taxon>Fungi incertae sedis</taxon>
        <taxon>Mucoromycota</taxon>
        <taxon>Glomeromycotina</taxon>
        <taxon>Glomeromycetes</taxon>
        <taxon>Glomerales</taxon>
        <taxon>Glomeraceae</taxon>
        <taxon>Rhizophagus</taxon>
    </lineage>
</organism>